<keyword evidence="5" id="KW-0812">Transmembrane</keyword>
<name>A0AA36EC69_LACSI</name>
<evidence type="ECO:0000256" key="6">
    <source>
        <dbReference type="ARBA" id="ARBA00022729"/>
    </source>
</evidence>
<comment type="similarity">
    <text evidence="2">In the N-terminal section; belongs to the leguminous lectin family.</text>
</comment>
<proteinExistence type="inferred from homology"/>
<evidence type="ECO:0000256" key="10">
    <source>
        <dbReference type="ARBA" id="ARBA00023136"/>
    </source>
</evidence>
<feature type="domain" description="Protein kinase" evidence="13">
    <location>
        <begin position="1"/>
        <end position="155"/>
    </location>
</feature>
<keyword evidence="6" id="KW-0732">Signal</keyword>
<comment type="similarity">
    <text evidence="3">In the C-terminal section; belongs to the protein kinase superfamily. Ser/Thr protein kinase family.</text>
</comment>
<evidence type="ECO:0000256" key="1">
    <source>
        <dbReference type="ARBA" id="ARBA00004251"/>
    </source>
</evidence>
<evidence type="ECO:0000256" key="5">
    <source>
        <dbReference type="ARBA" id="ARBA00022692"/>
    </source>
</evidence>
<dbReference type="GO" id="GO:0005886">
    <property type="term" value="C:plasma membrane"/>
    <property type="evidence" value="ECO:0007669"/>
    <property type="project" value="UniProtKB-SubCell"/>
</dbReference>
<dbReference type="Gene3D" id="1.10.510.10">
    <property type="entry name" value="Transferase(Phosphotransferase) domain 1"/>
    <property type="match status" value="1"/>
</dbReference>
<dbReference type="SUPFAM" id="SSF56112">
    <property type="entry name" value="Protein kinase-like (PK-like)"/>
    <property type="match status" value="1"/>
</dbReference>
<evidence type="ECO:0000256" key="8">
    <source>
        <dbReference type="ARBA" id="ARBA00022840"/>
    </source>
</evidence>
<dbReference type="InterPro" id="IPR011009">
    <property type="entry name" value="Kinase-like_dom_sf"/>
</dbReference>
<dbReference type="EMBL" id="OX465082">
    <property type="protein sequence ID" value="CAI9290844.1"/>
    <property type="molecule type" value="Genomic_DNA"/>
</dbReference>
<keyword evidence="8" id="KW-0067">ATP-binding</keyword>
<evidence type="ECO:0000256" key="4">
    <source>
        <dbReference type="ARBA" id="ARBA00022475"/>
    </source>
</evidence>
<accession>A0AA36EC69</accession>
<keyword evidence="7" id="KW-0547">Nucleotide-binding</keyword>
<dbReference type="FunFam" id="1.10.510.10:FF:000240">
    <property type="entry name" value="Lectin-domain containing receptor kinase A4.3"/>
    <property type="match status" value="1"/>
</dbReference>
<evidence type="ECO:0000256" key="3">
    <source>
        <dbReference type="ARBA" id="ARBA00010217"/>
    </source>
</evidence>
<keyword evidence="12" id="KW-0325">Glycoprotein</keyword>
<keyword evidence="4" id="KW-1003">Cell membrane</keyword>
<comment type="subcellular location">
    <subcellularLocation>
        <location evidence="1">Cell membrane</location>
        <topology evidence="1">Single-pass type I membrane protein</topology>
    </subcellularLocation>
</comment>
<gene>
    <name evidence="14" type="ORF">LSALG_LOCUS30018</name>
</gene>
<evidence type="ECO:0000256" key="7">
    <source>
        <dbReference type="ARBA" id="ARBA00022741"/>
    </source>
</evidence>
<keyword evidence="15" id="KW-1185">Reference proteome</keyword>
<dbReference type="GO" id="GO:0005524">
    <property type="term" value="F:ATP binding"/>
    <property type="evidence" value="ECO:0007669"/>
    <property type="project" value="UniProtKB-KW"/>
</dbReference>
<dbReference type="PROSITE" id="PS00108">
    <property type="entry name" value="PROTEIN_KINASE_ST"/>
    <property type="match status" value="1"/>
</dbReference>
<evidence type="ECO:0000256" key="12">
    <source>
        <dbReference type="ARBA" id="ARBA00023180"/>
    </source>
</evidence>
<dbReference type="AlphaFoldDB" id="A0AA36EC69"/>
<dbReference type="Pfam" id="PF00069">
    <property type="entry name" value="Pkinase"/>
    <property type="match status" value="1"/>
</dbReference>
<dbReference type="GO" id="GO:0002229">
    <property type="term" value="P:defense response to oomycetes"/>
    <property type="evidence" value="ECO:0007669"/>
    <property type="project" value="UniProtKB-ARBA"/>
</dbReference>
<reference evidence="14" key="1">
    <citation type="submission" date="2023-04" db="EMBL/GenBank/DDBJ databases">
        <authorList>
            <person name="Vijverberg K."/>
            <person name="Xiong W."/>
            <person name="Schranz E."/>
        </authorList>
    </citation>
    <scope>NUCLEOTIDE SEQUENCE</scope>
</reference>
<evidence type="ECO:0000256" key="2">
    <source>
        <dbReference type="ARBA" id="ARBA00008536"/>
    </source>
</evidence>
<evidence type="ECO:0000256" key="11">
    <source>
        <dbReference type="ARBA" id="ARBA00023170"/>
    </source>
</evidence>
<dbReference type="Proteomes" id="UP001177003">
    <property type="component" value="Chromosome 6"/>
</dbReference>
<protein>
    <recommendedName>
        <fullName evidence="13">Protein kinase domain-containing protein</fullName>
    </recommendedName>
</protein>
<evidence type="ECO:0000259" key="13">
    <source>
        <dbReference type="PROSITE" id="PS50011"/>
    </source>
</evidence>
<keyword evidence="10" id="KW-0472">Membrane</keyword>
<dbReference type="InterPro" id="IPR008271">
    <property type="entry name" value="Ser/Thr_kinase_AS"/>
</dbReference>
<evidence type="ECO:0000256" key="9">
    <source>
        <dbReference type="ARBA" id="ARBA00022989"/>
    </source>
</evidence>
<dbReference type="PANTHER" id="PTHR27007">
    <property type="match status" value="1"/>
</dbReference>
<organism evidence="14 15">
    <name type="scientific">Lactuca saligna</name>
    <name type="common">Willowleaf lettuce</name>
    <dbReference type="NCBI Taxonomy" id="75948"/>
    <lineage>
        <taxon>Eukaryota</taxon>
        <taxon>Viridiplantae</taxon>
        <taxon>Streptophyta</taxon>
        <taxon>Embryophyta</taxon>
        <taxon>Tracheophyta</taxon>
        <taxon>Spermatophyta</taxon>
        <taxon>Magnoliopsida</taxon>
        <taxon>eudicotyledons</taxon>
        <taxon>Gunneridae</taxon>
        <taxon>Pentapetalae</taxon>
        <taxon>asterids</taxon>
        <taxon>campanulids</taxon>
        <taxon>Asterales</taxon>
        <taxon>Asteraceae</taxon>
        <taxon>Cichorioideae</taxon>
        <taxon>Cichorieae</taxon>
        <taxon>Lactucinae</taxon>
        <taxon>Lactuca</taxon>
    </lineage>
</organism>
<keyword evidence="11" id="KW-0675">Receptor</keyword>
<dbReference type="GO" id="GO:0004672">
    <property type="term" value="F:protein kinase activity"/>
    <property type="evidence" value="ECO:0007669"/>
    <property type="project" value="InterPro"/>
</dbReference>
<keyword evidence="9" id="KW-1133">Transmembrane helix</keyword>
<dbReference type="PROSITE" id="PS50011">
    <property type="entry name" value="PROTEIN_KINASE_DOM"/>
    <property type="match status" value="1"/>
</dbReference>
<dbReference type="InterPro" id="IPR000719">
    <property type="entry name" value="Prot_kinase_dom"/>
</dbReference>
<dbReference type="InterPro" id="IPR050528">
    <property type="entry name" value="L-type_Lectin-RKs"/>
</dbReference>
<evidence type="ECO:0000313" key="14">
    <source>
        <dbReference type="EMBL" id="CAI9290844.1"/>
    </source>
</evidence>
<sequence length="155" mass="17665">MGCKVQDRYRYSFCLLYLHEECGHCVVYRDVKTSNIMLDLEFNVKLGDFRLARLKDPEHGIKTTALAGTLGYMFPEYLTTGKASKESDIYSFGVVALKIVCGKKEIDRVDPYSDLGLVKWVWGLHEKGKLLYGVDQILNNEFDAPRVECLMKVGL</sequence>
<evidence type="ECO:0000313" key="15">
    <source>
        <dbReference type="Proteomes" id="UP001177003"/>
    </source>
</evidence>